<organism evidence="2 3">
    <name type="scientific">Pseudomyxococcus hansupus</name>
    <dbReference type="NCBI Taxonomy" id="1297742"/>
    <lineage>
        <taxon>Bacteria</taxon>
        <taxon>Pseudomonadati</taxon>
        <taxon>Myxococcota</taxon>
        <taxon>Myxococcia</taxon>
        <taxon>Myxococcales</taxon>
        <taxon>Cystobacterineae</taxon>
        <taxon>Myxococcaceae</taxon>
        <taxon>Pseudomyxococcus</taxon>
    </lineage>
</organism>
<keyword evidence="3" id="KW-1185">Reference proteome</keyword>
<dbReference type="PATRIC" id="fig|1297742.4.peg.5478"/>
<proteinExistence type="predicted"/>
<dbReference type="EMBL" id="CP012109">
    <property type="protein sequence ID" value="AKQ68479.1"/>
    <property type="molecule type" value="Genomic_DNA"/>
</dbReference>
<accession>A0A0H4X064</accession>
<sequence length="99" mass="11827">MHVKALDTRNRASLFQNPPSAWRRARHAGRLRRGQPESLAWVWTEGGPPLSRPCFQRRPKGLHRRLAGRAARRRHRRRHRWRFRGADCRDREGPRTPPR</sequence>
<gene>
    <name evidence="2" type="ORF">A176_005391</name>
</gene>
<reference evidence="2 3" key="1">
    <citation type="journal article" date="2016" name="PLoS ONE">
        <title>Complete Genome Sequence and Comparative Genomics of a Novel Myxobacterium Myxococcus hansupus.</title>
        <authorList>
            <person name="Sharma G."/>
            <person name="Narwani T."/>
            <person name="Subramanian S."/>
        </authorList>
    </citation>
    <scope>NUCLEOTIDE SEQUENCE [LARGE SCALE GENOMIC DNA]</scope>
    <source>
        <strain evidence="3">mixupus</strain>
    </source>
</reference>
<dbReference type="Proteomes" id="UP000009026">
    <property type="component" value="Chromosome"/>
</dbReference>
<name>A0A0H4X064_9BACT</name>
<dbReference type="KEGG" id="mym:A176_005391"/>
<dbReference type="STRING" id="1297742.A176_005391"/>
<feature type="compositionally biased region" description="Basic and acidic residues" evidence="1">
    <location>
        <begin position="1"/>
        <end position="10"/>
    </location>
</feature>
<dbReference type="AlphaFoldDB" id="A0A0H4X064"/>
<protein>
    <submittedName>
        <fullName evidence="2">Uncharacterized protein</fullName>
    </submittedName>
</protein>
<evidence type="ECO:0000256" key="1">
    <source>
        <dbReference type="SAM" id="MobiDB-lite"/>
    </source>
</evidence>
<evidence type="ECO:0000313" key="3">
    <source>
        <dbReference type="Proteomes" id="UP000009026"/>
    </source>
</evidence>
<evidence type="ECO:0000313" key="2">
    <source>
        <dbReference type="EMBL" id="AKQ68479.1"/>
    </source>
</evidence>
<feature type="region of interest" description="Disordered" evidence="1">
    <location>
        <begin position="1"/>
        <end position="29"/>
    </location>
</feature>